<protein>
    <submittedName>
        <fullName evidence="2">Uncharacterized protein</fullName>
    </submittedName>
</protein>
<reference evidence="2" key="1">
    <citation type="journal article" date="2022" name="bioRxiv">
        <title>Sequencing and chromosome-scale assembly of the giantPleurodeles waltlgenome.</title>
        <authorList>
            <person name="Brown T."/>
            <person name="Elewa A."/>
            <person name="Iarovenko S."/>
            <person name="Subramanian E."/>
            <person name="Araus A.J."/>
            <person name="Petzold A."/>
            <person name="Susuki M."/>
            <person name="Suzuki K.-i.T."/>
            <person name="Hayashi T."/>
            <person name="Toyoda A."/>
            <person name="Oliveira C."/>
            <person name="Osipova E."/>
            <person name="Leigh N.D."/>
            <person name="Simon A."/>
            <person name="Yun M.H."/>
        </authorList>
    </citation>
    <scope>NUCLEOTIDE SEQUENCE</scope>
    <source>
        <strain evidence="2">20211129_DDA</strain>
        <tissue evidence="2">Liver</tissue>
    </source>
</reference>
<dbReference type="EMBL" id="JANPWB010000003">
    <property type="protein sequence ID" value="KAJ1198693.1"/>
    <property type="molecule type" value="Genomic_DNA"/>
</dbReference>
<dbReference type="Proteomes" id="UP001066276">
    <property type="component" value="Chromosome 2_1"/>
</dbReference>
<evidence type="ECO:0000313" key="2">
    <source>
        <dbReference type="EMBL" id="KAJ1198693.1"/>
    </source>
</evidence>
<accession>A0AAV7VAT0</accession>
<feature type="chain" id="PRO_5043787403" evidence="1">
    <location>
        <begin position="27"/>
        <end position="233"/>
    </location>
</feature>
<sequence length="233" mass="24697">MHWCPSPPPPPWSALFSAAGTRLAVGARILGPLWSAFRTTHGAALRAAEEGLAPGIIGGPALCWVPGGVLPSPLGVLLLSPSACLPPPAWRTPCCYGERLWTAGGSDGGQMGTSDSPWHWVPLWRKVYTFVEAGAPACPLLPMTFGSPGWKGLQRSRAQCRRVQEGGCHHGQSGTPCWAAAQTLCSLPAALDGAWQIHYTDEVATRGPDFIAVILEARWGPRASGTPRLGRHM</sequence>
<evidence type="ECO:0000313" key="3">
    <source>
        <dbReference type="Proteomes" id="UP001066276"/>
    </source>
</evidence>
<proteinExistence type="predicted"/>
<dbReference type="AlphaFoldDB" id="A0AAV7VAT0"/>
<evidence type="ECO:0000256" key="1">
    <source>
        <dbReference type="SAM" id="SignalP"/>
    </source>
</evidence>
<organism evidence="2 3">
    <name type="scientific">Pleurodeles waltl</name>
    <name type="common">Iberian ribbed newt</name>
    <dbReference type="NCBI Taxonomy" id="8319"/>
    <lineage>
        <taxon>Eukaryota</taxon>
        <taxon>Metazoa</taxon>
        <taxon>Chordata</taxon>
        <taxon>Craniata</taxon>
        <taxon>Vertebrata</taxon>
        <taxon>Euteleostomi</taxon>
        <taxon>Amphibia</taxon>
        <taxon>Batrachia</taxon>
        <taxon>Caudata</taxon>
        <taxon>Salamandroidea</taxon>
        <taxon>Salamandridae</taxon>
        <taxon>Pleurodelinae</taxon>
        <taxon>Pleurodeles</taxon>
    </lineage>
</organism>
<gene>
    <name evidence="2" type="ORF">NDU88_002532</name>
</gene>
<feature type="signal peptide" evidence="1">
    <location>
        <begin position="1"/>
        <end position="26"/>
    </location>
</feature>
<comment type="caution">
    <text evidence="2">The sequence shown here is derived from an EMBL/GenBank/DDBJ whole genome shotgun (WGS) entry which is preliminary data.</text>
</comment>
<keyword evidence="3" id="KW-1185">Reference proteome</keyword>
<name>A0AAV7VAT0_PLEWA</name>
<keyword evidence="1" id="KW-0732">Signal</keyword>